<dbReference type="EMBL" id="JAYWIO010000007">
    <property type="protein sequence ID" value="KAK7250759.1"/>
    <property type="molecule type" value="Genomic_DNA"/>
</dbReference>
<evidence type="ECO:0000256" key="1">
    <source>
        <dbReference type="SAM" id="Phobius"/>
    </source>
</evidence>
<proteinExistence type="predicted"/>
<keyword evidence="3" id="KW-1185">Reference proteome</keyword>
<evidence type="ECO:0000313" key="3">
    <source>
        <dbReference type="Proteomes" id="UP001372338"/>
    </source>
</evidence>
<evidence type="ECO:0000313" key="2">
    <source>
        <dbReference type="EMBL" id="KAK7250759.1"/>
    </source>
</evidence>
<feature type="transmembrane region" description="Helical" evidence="1">
    <location>
        <begin position="43"/>
        <end position="60"/>
    </location>
</feature>
<reference evidence="2 3" key="1">
    <citation type="submission" date="2024-01" db="EMBL/GenBank/DDBJ databases">
        <title>The genomes of 5 underutilized Papilionoideae crops provide insights into root nodulation and disease resistanc.</title>
        <authorList>
            <person name="Yuan L."/>
        </authorList>
    </citation>
    <scope>NUCLEOTIDE SEQUENCE [LARGE SCALE GENOMIC DNA]</scope>
    <source>
        <strain evidence="2">ZHUSHIDOU_FW_LH</strain>
        <tissue evidence="2">Leaf</tissue>
    </source>
</reference>
<name>A0AAN9E7S6_CROPI</name>
<sequence>MRIFSCPNLHYNLKFFHVKGHSRPYIIKTKSEVKKETNNGHKCAAFIIMEGIILSYSYSYSTIHIFFLRSTTIFFLYFSSLPCLLFSSFHCF</sequence>
<organism evidence="2 3">
    <name type="scientific">Crotalaria pallida</name>
    <name type="common">Smooth rattlebox</name>
    <name type="synonym">Crotalaria striata</name>
    <dbReference type="NCBI Taxonomy" id="3830"/>
    <lineage>
        <taxon>Eukaryota</taxon>
        <taxon>Viridiplantae</taxon>
        <taxon>Streptophyta</taxon>
        <taxon>Embryophyta</taxon>
        <taxon>Tracheophyta</taxon>
        <taxon>Spermatophyta</taxon>
        <taxon>Magnoliopsida</taxon>
        <taxon>eudicotyledons</taxon>
        <taxon>Gunneridae</taxon>
        <taxon>Pentapetalae</taxon>
        <taxon>rosids</taxon>
        <taxon>fabids</taxon>
        <taxon>Fabales</taxon>
        <taxon>Fabaceae</taxon>
        <taxon>Papilionoideae</taxon>
        <taxon>50 kb inversion clade</taxon>
        <taxon>genistoids sensu lato</taxon>
        <taxon>core genistoids</taxon>
        <taxon>Crotalarieae</taxon>
        <taxon>Crotalaria</taxon>
    </lineage>
</organism>
<accession>A0AAN9E7S6</accession>
<dbReference type="Proteomes" id="UP001372338">
    <property type="component" value="Unassembled WGS sequence"/>
</dbReference>
<comment type="caution">
    <text evidence="2">The sequence shown here is derived from an EMBL/GenBank/DDBJ whole genome shotgun (WGS) entry which is preliminary data.</text>
</comment>
<dbReference type="AlphaFoldDB" id="A0AAN9E7S6"/>
<keyword evidence="1" id="KW-0472">Membrane</keyword>
<protein>
    <submittedName>
        <fullName evidence="2">Uncharacterized protein</fullName>
    </submittedName>
</protein>
<feature type="transmembrane region" description="Helical" evidence="1">
    <location>
        <begin position="66"/>
        <end position="86"/>
    </location>
</feature>
<keyword evidence="1" id="KW-0812">Transmembrane</keyword>
<gene>
    <name evidence="2" type="ORF">RIF29_33415</name>
</gene>
<keyword evidence="1" id="KW-1133">Transmembrane helix</keyword>